<evidence type="ECO:0000313" key="3">
    <source>
        <dbReference type="Proteomes" id="UP000829364"/>
    </source>
</evidence>
<proteinExistence type="predicted"/>
<dbReference type="RefSeq" id="XP_047842130.1">
    <property type="nucleotide sequence ID" value="XM_047986150.1"/>
</dbReference>
<feature type="compositionally biased region" description="Gly residues" evidence="1">
    <location>
        <begin position="33"/>
        <end position="45"/>
    </location>
</feature>
<dbReference type="AlphaFoldDB" id="A0A9Q8VB89"/>
<organism evidence="2 3">
    <name type="scientific">Purpureocillium takamizusanense</name>
    <dbReference type="NCBI Taxonomy" id="2060973"/>
    <lineage>
        <taxon>Eukaryota</taxon>
        <taxon>Fungi</taxon>
        <taxon>Dikarya</taxon>
        <taxon>Ascomycota</taxon>
        <taxon>Pezizomycotina</taxon>
        <taxon>Sordariomycetes</taxon>
        <taxon>Hypocreomycetidae</taxon>
        <taxon>Hypocreales</taxon>
        <taxon>Ophiocordycipitaceae</taxon>
        <taxon>Purpureocillium</taxon>
    </lineage>
</organism>
<reference evidence="2" key="1">
    <citation type="submission" date="2021-11" db="EMBL/GenBank/DDBJ databases">
        <title>Purpureocillium_takamizusanense_genome.</title>
        <authorList>
            <person name="Nguyen N.-H."/>
        </authorList>
    </citation>
    <scope>NUCLEOTIDE SEQUENCE</scope>
    <source>
        <strain evidence="2">PT3</strain>
    </source>
</reference>
<keyword evidence="3" id="KW-1185">Reference proteome</keyword>
<evidence type="ECO:0000256" key="1">
    <source>
        <dbReference type="SAM" id="MobiDB-lite"/>
    </source>
</evidence>
<dbReference type="EMBL" id="CP086357">
    <property type="protein sequence ID" value="UNI18649.1"/>
    <property type="molecule type" value="Genomic_DNA"/>
</dbReference>
<sequence length="51" mass="4947">MAATSFFNNTSATAFGPRGELVDEGRSGYNIVSGGGSGSGSGSGSNGDDDK</sequence>
<dbReference type="Proteomes" id="UP000829364">
    <property type="component" value="Chromosome 4"/>
</dbReference>
<protein>
    <submittedName>
        <fullName evidence="2">Uncharacterized protein</fullName>
    </submittedName>
</protein>
<name>A0A9Q8VB89_9HYPO</name>
<feature type="compositionally biased region" description="Polar residues" evidence="1">
    <location>
        <begin position="1"/>
        <end position="13"/>
    </location>
</feature>
<accession>A0A9Q8VB89</accession>
<gene>
    <name evidence="2" type="ORF">JDV02_004904</name>
</gene>
<dbReference type="KEGG" id="ptkz:JDV02_004904"/>
<dbReference type="GeneID" id="72066855"/>
<feature type="region of interest" description="Disordered" evidence="1">
    <location>
        <begin position="1"/>
        <end position="51"/>
    </location>
</feature>
<evidence type="ECO:0000313" key="2">
    <source>
        <dbReference type="EMBL" id="UNI18649.1"/>
    </source>
</evidence>